<dbReference type="InterPro" id="IPR011051">
    <property type="entry name" value="RmlC_Cupin_sf"/>
</dbReference>
<dbReference type="KEGG" id="fau:Fraau_2656"/>
<evidence type="ECO:0000313" key="2">
    <source>
        <dbReference type="EMBL" id="AFC86999.1"/>
    </source>
</evidence>
<reference evidence="2" key="1">
    <citation type="submission" date="2012-02" db="EMBL/GenBank/DDBJ databases">
        <title>The complete genome of Frateuria aurantia DSM 6220.</title>
        <authorList>
            <consortium name="US DOE Joint Genome Institute (JGI-PGF)"/>
            <person name="Lucas S."/>
            <person name="Copeland A."/>
            <person name="Lapidus A."/>
            <person name="Glavina del Rio T."/>
            <person name="Dalin E."/>
            <person name="Tice H."/>
            <person name="Bruce D."/>
            <person name="Goodwin L."/>
            <person name="Pitluck S."/>
            <person name="Peters L."/>
            <person name="Ovchinnikova G."/>
            <person name="Teshima H."/>
            <person name="Kyrpides N."/>
            <person name="Mavromatis K."/>
            <person name="Ivanova N."/>
            <person name="Brettin T."/>
            <person name="Detter J.C."/>
            <person name="Han C."/>
            <person name="Larimer F."/>
            <person name="Land M."/>
            <person name="Hauser L."/>
            <person name="Markowitz V."/>
            <person name="Cheng J.-F."/>
            <person name="Hugenholtz P."/>
            <person name="Woyke T."/>
            <person name="Wu D."/>
            <person name="Brambilla E."/>
            <person name="Klenk H.-P."/>
            <person name="Eisen J.A."/>
        </authorList>
    </citation>
    <scope>NUCLEOTIDE SEQUENCE</scope>
    <source>
        <strain evidence="2">DSM 6220</strain>
    </source>
</reference>
<sequence>MTNPPDMLQKLRRTVLTHAIDGLPDLAALASELSARVESCRGRTDTGLAALLARARGHEQWLLGEHRQPRVSMMLMTWPANFSGPVQEPVPFWSIELVLQGALRIEHVDGTDEASATSCDWLGVGDFRIIQPARNGIGRCRTRNLSKSDTAVTLHVFGASPASYLSSAMDEQPVPAIDTEQHSLEAGGRPRQPEQTARQQDRTCPMKPHLL</sequence>
<dbReference type="EMBL" id="CP003350">
    <property type="protein sequence ID" value="AFC86999.1"/>
    <property type="molecule type" value="Genomic_DNA"/>
</dbReference>
<evidence type="ECO:0000313" key="3">
    <source>
        <dbReference type="Proteomes" id="UP000005234"/>
    </source>
</evidence>
<accession>H8KYW9</accession>
<protein>
    <submittedName>
        <fullName evidence="2">Uncharacterized protein</fullName>
    </submittedName>
</protein>
<gene>
    <name evidence="2" type="ordered locus">Fraau_2656</name>
</gene>
<dbReference type="HOGENOM" id="CLU_1413181_0_0_6"/>
<feature type="region of interest" description="Disordered" evidence="1">
    <location>
        <begin position="177"/>
        <end position="211"/>
    </location>
</feature>
<evidence type="ECO:0000256" key="1">
    <source>
        <dbReference type="SAM" id="MobiDB-lite"/>
    </source>
</evidence>
<keyword evidence="3" id="KW-1185">Reference proteome</keyword>
<dbReference type="eggNOG" id="COG5553">
    <property type="taxonomic scope" value="Bacteria"/>
</dbReference>
<dbReference type="Gene3D" id="2.60.120.10">
    <property type="entry name" value="Jelly Rolls"/>
    <property type="match status" value="1"/>
</dbReference>
<dbReference type="AlphaFoldDB" id="H8KYW9"/>
<proteinExistence type="predicted"/>
<dbReference type="RefSeq" id="WP_014404002.1">
    <property type="nucleotide sequence ID" value="NC_017033.1"/>
</dbReference>
<dbReference type="InterPro" id="IPR014710">
    <property type="entry name" value="RmlC-like_jellyroll"/>
</dbReference>
<dbReference type="OrthoDB" id="5959209at2"/>
<organism evidence="2 3">
    <name type="scientific">Frateuria aurantia (strain ATCC 33424 / DSM 6220 / KCTC 2777 / LMG 1558 / NBRC 3245 / NCIMB 13370)</name>
    <name type="common">Acetobacter aurantius</name>
    <dbReference type="NCBI Taxonomy" id="767434"/>
    <lineage>
        <taxon>Bacteria</taxon>
        <taxon>Pseudomonadati</taxon>
        <taxon>Pseudomonadota</taxon>
        <taxon>Gammaproteobacteria</taxon>
        <taxon>Lysobacterales</taxon>
        <taxon>Rhodanobacteraceae</taxon>
        <taxon>Frateuria</taxon>
    </lineage>
</organism>
<dbReference type="SUPFAM" id="SSF51182">
    <property type="entry name" value="RmlC-like cupins"/>
    <property type="match status" value="1"/>
</dbReference>
<dbReference type="Proteomes" id="UP000005234">
    <property type="component" value="Chromosome"/>
</dbReference>
<name>H8KYW9_FRAAD</name>